<evidence type="ECO:0000256" key="1">
    <source>
        <dbReference type="SAM" id="Phobius"/>
    </source>
</evidence>
<gene>
    <name evidence="2" type="ORF">FLACOL7796_03489</name>
</gene>
<keyword evidence="1" id="KW-0472">Membrane</keyword>
<keyword evidence="3" id="KW-1185">Reference proteome</keyword>
<feature type="transmembrane region" description="Helical" evidence="1">
    <location>
        <begin position="75"/>
        <end position="93"/>
    </location>
</feature>
<comment type="caution">
    <text evidence="2">The sequence shown here is derived from an EMBL/GenBank/DDBJ whole genome shotgun (WGS) entry which is preliminary data.</text>
</comment>
<feature type="transmembrane region" description="Helical" evidence="1">
    <location>
        <begin position="113"/>
        <end position="135"/>
    </location>
</feature>
<organism evidence="2 3">
    <name type="scientific">Flavobacterium collinsii</name>
    <dbReference type="NCBI Taxonomy" id="1114861"/>
    <lineage>
        <taxon>Bacteria</taxon>
        <taxon>Pseudomonadati</taxon>
        <taxon>Bacteroidota</taxon>
        <taxon>Flavobacteriia</taxon>
        <taxon>Flavobacteriales</taxon>
        <taxon>Flavobacteriaceae</taxon>
        <taxon>Flavobacterium</taxon>
    </lineage>
</organism>
<evidence type="ECO:0000313" key="2">
    <source>
        <dbReference type="EMBL" id="CAA9200867.1"/>
    </source>
</evidence>
<feature type="transmembrane region" description="Helical" evidence="1">
    <location>
        <begin position="268"/>
        <end position="298"/>
    </location>
</feature>
<reference evidence="2 3" key="1">
    <citation type="submission" date="2020-02" db="EMBL/GenBank/DDBJ databases">
        <authorList>
            <person name="Criscuolo A."/>
        </authorList>
    </citation>
    <scope>NUCLEOTIDE SEQUENCE [LARGE SCALE GENOMIC DNA]</scope>
    <source>
        <strain evidence="2">CECT7796</strain>
    </source>
</reference>
<proteinExistence type="predicted"/>
<protein>
    <submittedName>
        <fullName evidence="2">Uncharacterized protein</fullName>
    </submittedName>
</protein>
<dbReference type="Proteomes" id="UP000474567">
    <property type="component" value="Unassembled WGS sequence"/>
</dbReference>
<accession>A0ABN7EQZ4</accession>
<evidence type="ECO:0000313" key="3">
    <source>
        <dbReference type="Proteomes" id="UP000474567"/>
    </source>
</evidence>
<name>A0ABN7EQZ4_9FLAO</name>
<keyword evidence="1" id="KW-0812">Transmembrane</keyword>
<dbReference type="RefSeq" id="WP_173967355.1">
    <property type="nucleotide sequence ID" value="NZ_CADCST010000107.1"/>
</dbReference>
<dbReference type="EMBL" id="CADCST010000107">
    <property type="protein sequence ID" value="CAA9200867.1"/>
    <property type="molecule type" value="Genomic_DNA"/>
</dbReference>
<sequence length="326" mass="37565">MNNPKEDTIIPCKRQCREAKQSLSFYIDTNKLHPNGPSLKVEPAADNNVAKVTENCLFMRIYPDSDYGGRYSMSWSTTVGFVLTWALFTFFTIKSYYHEISTGSFRGSLFEYMNYVPLLIAAIFFIDSSWIFIPWRRQLPIIFNRKTNKVTCFIDGHVVSEDFNSLKANIRSFIKKGHSTHEGIPILVFQQVEEKSRPMIKSTRNTPMGPVSVGVCGAGMVWEYIRLYMREGVEAVPLITPINEYRLKNISDSFRHFNPLKALDVDFWWYPIAIPFFIFIALPLAPVVIIGDLLYYALDHILPRRSWPKELIDACEGVWDGNENSD</sequence>
<keyword evidence="1" id="KW-1133">Transmembrane helix</keyword>